<feature type="compositionally biased region" description="Basic residues" evidence="1">
    <location>
        <begin position="1004"/>
        <end position="1015"/>
    </location>
</feature>
<dbReference type="PANTHER" id="PTHR21254">
    <property type="entry name" value="C2 DOMAIN-CONTAINING PROTEIN 3"/>
    <property type="match status" value="1"/>
</dbReference>
<dbReference type="GO" id="GO:0061511">
    <property type="term" value="P:centriole elongation"/>
    <property type="evidence" value="ECO:0007669"/>
    <property type="project" value="TreeGrafter"/>
</dbReference>
<keyword evidence="4" id="KW-1185">Reference proteome</keyword>
<dbReference type="GO" id="GO:0071539">
    <property type="term" value="P:protein localization to centrosome"/>
    <property type="evidence" value="ECO:0007669"/>
    <property type="project" value="TreeGrafter"/>
</dbReference>
<dbReference type="Pfam" id="PF00168">
    <property type="entry name" value="C2"/>
    <property type="match status" value="1"/>
</dbReference>
<feature type="region of interest" description="Disordered" evidence="1">
    <location>
        <begin position="876"/>
        <end position="909"/>
    </location>
</feature>
<dbReference type="GO" id="GO:0005814">
    <property type="term" value="C:centriole"/>
    <property type="evidence" value="ECO:0007669"/>
    <property type="project" value="TreeGrafter"/>
</dbReference>
<dbReference type="InterPro" id="IPR035892">
    <property type="entry name" value="C2_domain_sf"/>
</dbReference>
<dbReference type="STRING" id="35570.A0A1I8QC54"/>
<feature type="compositionally biased region" description="Basic and acidic residues" evidence="1">
    <location>
        <begin position="36"/>
        <end position="50"/>
    </location>
</feature>
<feature type="compositionally biased region" description="Basic and acidic residues" evidence="1">
    <location>
        <begin position="1282"/>
        <end position="1295"/>
    </location>
</feature>
<dbReference type="GO" id="GO:0060271">
    <property type="term" value="P:cilium assembly"/>
    <property type="evidence" value="ECO:0007669"/>
    <property type="project" value="TreeGrafter"/>
</dbReference>
<organism evidence="3 4">
    <name type="scientific">Stomoxys calcitrans</name>
    <name type="common">Stable fly</name>
    <name type="synonym">Conops calcitrans</name>
    <dbReference type="NCBI Taxonomy" id="35570"/>
    <lineage>
        <taxon>Eukaryota</taxon>
        <taxon>Metazoa</taxon>
        <taxon>Ecdysozoa</taxon>
        <taxon>Arthropoda</taxon>
        <taxon>Hexapoda</taxon>
        <taxon>Insecta</taxon>
        <taxon>Pterygota</taxon>
        <taxon>Neoptera</taxon>
        <taxon>Endopterygota</taxon>
        <taxon>Diptera</taxon>
        <taxon>Brachycera</taxon>
        <taxon>Muscomorpha</taxon>
        <taxon>Muscoidea</taxon>
        <taxon>Muscidae</taxon>
        <taxon>Stomoxys</taxon>
    </lineage>
</organism>
<dbReference type="EnsemblMetazoa" id="SCAU015792-RA">
    <property type="protein sequence ID" value="SCAU015792-PA"/>
    <property type="gene ID" value="SCAU015792"/>
</dbReference>
<feature type="domain" description="C2" evidence="2">
    <location>
        <begin position="685"/>
        <end position="793"/>
    </location>
</feature>
<feature type="domain" description="C2" evidence="2">
    <location>
        <begin position="986"/>
        <end position="1127"/>
    </location>
</feature>
<feature type="region of interest" description="Disordered" evidence="1">
    <location>
        <begin position="999"/>
        <end position="1027"/>
    </location>
</feature>
<dbReference type="PANTHER" id="PTHR21254:SF1">
    <property type="entry name" value="C2 DOMAIN-CONTAINING PROTEIN 3"/>
    <property type="match status" value="1"/>
</dbReference>
<dbReference type="Gene3D" id="2.60.40.150">
    <property type="entry name" value="C2 domain"/>
    <property type="match status" value="1"/>
</dbReference>
<protein>
    <recommendedName>
        <fullName evidence="2">C2 domain-containing protein</fullName>
    </recommendedName>
</protein>
<feature type="compositionally biased region" description="Acidic residues" evidence="1">
    <location>
        <begin position="1258"/>
        <end position="1267"/>
    </location>
</feature>
<name>A0A1I8QC54_STOCA</name>
<dbReference type="SMART" id="SM00239">
    <property type="entry name" value="C2"/>
    <property type="match status" value="2"/>
</dbReference>
<dbReference type="OrthoDB" id="79771at2759"/>
<feature type="region of interest" description="Disordered" evidence="1">
    <location>
        <begin position="1246"/>
        <end position="1312"/>
    </location>
</feature>
<feature type="region of interest" description="Disordered" evidence="1">
    <location>
        <begin position="612"/>
        <end position="659"/>
    </location>
</feature>
<evidence type="ECO:0000259" key="2">
    <source>
        <dbReference type="SMART" id="SM00239"/>
    </source>
</evidence>
<dbReference type="KEGG" id="scac:106086832"/>
<sequence>MNGFVHNLPPPPQLEECANRDLQGVLEIEVSHISLGEKQRKSSEDTEKLYDTTPAPSSNNNKSLLLNDDNYCNNNKTNKKNVVFGCVNEIHTNLNVKKINEKHSKNSFTRDNISNCGTCVQVKIVWFGERSEDAANIFVSCGSSSQSPLKSPRSPQQHFRKKKYKHCCQPFVVVSTAAVNNKLRYRICTCGALFLDYLRSCKPIQIIVSSSSTTSTNNGSWPTTTVLGQAQLRLPSVLLRKFSFNIAKGHNNFEHKTKIYTLYKKLKQQQQHQTSSSLSVSPSRDSVKSGEIQLRFKMMFAPAAAGDIRAHAHDTQTWCPSEKHIHHHHHHTHMMVSGKSKVTEHVVQGEKSKRLSSQAKSEEIVEAMKKLDAKLVAYLAGETEITSKHHLVNCEQENEVNLNLEQNDNNNNNFSVRMDDLSPATKLNIFKSIKGIKIEMEALTLQPEGTKCMDLMQNEIRPIFTVECQLSNELIRKVPRCDMFHLMQFESEKFHSLTQCTRFGQEDERSVILDLDENDNELDEVNLGRLYFTVWWREPGTCLNEMLGMGVLELSDLYNASLLEQCKRIEIQRRDRILACLYFKIILQRDLKATSQQKSSVQMKREIFLPKQSSCDSGDEKSPSHTSSGKQNKPSPDAIQSSAQSNLSTDKTSTEKACAQNNNTTKLQLAKTNFDDETSKIRLLKGFIYANEARNLEMELQPQKILICRRFWLDSPAATKADDANKFNYQEQFSVINDEKFLQRVEKQYLHLELWHRMSSDDGNGNRDQNMHPIGVVRIPLHQFFIAYRDAAITNHLCKGKLPVISIDSWAPIINWQTGSKIGELKCLLAVGSEEQIRNLKDSRGLASILLKSDTKAAESLLEKDVLNKLQPLQISTTSKNSNNSPVTSAQSSPLSKSVPTSSSASKIKKTSDLLDMLQKVLMTPQQPPTSSSTTSTSSSSSLAQEGTNVVAKPNLCGSTETMPHTSSASSTALKPLQPSNLKLFKFALEIQKAIGLPLNPASKSKKGSKQRNASKRFPPNEPPSTYVTFQAEEGSYPTYKSHEGMVFATNVVEKSAQPQWQQRFRLSATVDYLNNPQKRFILKVWKKSALDILQGRNQPTPMEDAIMGFAALDLTAFSKGLHIAGRFNIVDFNGRINGQLEIRCQPLEDIPIQGGAVNLPVASTSSRPQATGTAATGAAAIAEGQSASVDAVIDQFEQTLDLTHLNLGQAIKRKFTELEGISQRLRARLGDITGTDIPTSFNMEQFDSWRPVPSDINDNDLDEFENDLNTPPAEEEEEDGEQLKQEKFKTDNKISRNSQGNRANDNECSSE</sequence>
<dbReference type="InterPro" id="IPR000008">
    <property type="entry name" value="C2_dom"/>
</dbReference>
<feature type="region of interest" description="Disordered" evidence="1">
    <location>
        <begin position="924"/>
        <end position="974"/>
    </location>
</feature>
<accession>A0A1I8QC54</accession>
<evidence type="ECO:0000313" key="3">
    <source>
        <dbReference type="EnsemblMetazoa" id="SCAU015792-PA"/>
    </source>
</evidence>
<reference evidence="3" key="1">
    <citation type="submission" date="2020-05" db="UniProtKB">
        <authorList>
            <consortium name="EnsemblMetazoa"/>
        </authorList>
    </citation>
    <scope>IDENTIFICATION</scope>
    <source>
        <strain evidence="3">USDA</strain>
    </source>
</reference>
<dbReference type="Proteomes" id="UP000095300">
    <property type="component" value="Unassembled WGS sequence"/>
</dbReference>
<feature type="compositionally biased region" description="Polar residues" evidence="1">
    <location>
        <begin position="957"/>
        <end position="974"/>
    </location>
</feature>
<dbReference type="VEuPathDB" id="VectorBase:SCAU015792"/>
<proteinExistence type="predicted"/>
<evidence type="ECO:0000256" key="1">
    <source>
        <dbReference type="SAM" id="MobiDB-lite"/>
    </source>
</evidence>
<feature type="compositionally biased region" description="Polar residues" evidence="1">
    <location>
        <begin position="624"/>
        <end position="651"/>
    </location>
</feature>
<feature type="region of interest" description="Disordered" evidence="1">
    <location>
        <begin position="36"/>
        <end position="64"/>
    </location>
</feature>
<evidence type="ECO:0000313" key="4">
    <source>
        <dbReference type="Proteomes" id="UP000095300"/>
    </source>
</evidence>
<gene>
    <name evidence="3" type="primary">106086832</name>
</gene>
<feature type="compositionally biased region" description="Polar residues" evidence="1">
    <location>
        <begin position="1296"/>
        <end position="1312"/>
    </location>
</feature>
<feature type="compositionally biased region" description="Low complexity" evidence="1">
    <location>
        <begin position="892"/>
        <end position="906"/>
    </location>
</feature>
<dbReference type="GO" id="GO:0034451">
    <property type="term" value="C:centriolar satellite"/>
    <property type="evidence" value="ECO:0007669"/>
    <property type="project" value="TreeGrafter"/>
</dbReference>
<feature type="compositionally biased region" description="Polar residues" evidence="1">
    <location>
        <begin position="876"/>
        <end position="891"/>
    </location>
</feature>
<feature type="compositionally biased region" description="Low complexity" evidence="1">
    <location>
        <begin position="930"/>
        <end position="942"/>
    </location>
</feature>
<dbReference type="SUPFAM" id="SSF49562">
    <property type="entry name" value="C2 domain (Calcium/lipid-binding domain, CaLB)"/>
    <property type="match status" value="1"/>
</dbReference>